<evidence type="ECO:0000313" key="5">
    <source>
        <dbReference type="Proteomes" id="UP001075354"/>
    </source>
</evidence>
<reference evidence="4" key="1">
    <citation type="submission" date="2022-12" db="EMBL/GenBank/DDBJ databases">
        <title>Chromosome-level genome assembly of the bean flower thrips Megalurothrips usitatus.</title>
        <authorList>
            <person name="Ma L."/>
            <person name="Liu Q."/>
            <person name="Li H."/>
            <person name="Cai W."/>
        </authorList>
    </citation>
    <scope>NUCLEOTIDE SEQUENCE</scope>
    <source>
        <strain evidence="4">Cailab_2022a</strain>
    </source>
</reference>
<dbReference type="GO" id="GO:0005524">
    <property type="term" value="F:ATP binding"/>
    <property type="evidence" value="ECO:0007669"/>
    <property type="project" value="UniProtKB-KW"/>
</dbReference>
<dbReference type="Gene3D" id="3.30.420.40">
    <property type="match status" value="1"/>
</dbReference>
<dbReference type="EMBL" id="JAPTSV010000795">
    <property type="protein sequence ID" value="KAJ1519003.1"/>
    <property type="molecule type" value="Genomic_DNA"/>
</dbReference>
<name>A0AAV7X2K5_9NEOP</name>
<evidence type="ECO:0000313" key="4">
    <source>
        <dbReference type="EMBL" id="KAJ1519003.1"/>
    </source>
</evidence>
<keyword evidence="3" id="KW-0067">ATP-binding</keyword>
<dbReference type="InterPro" id="IPR043129">
    <property type="entry name" value="ATPase_NBD"/>
</dbReference>
<dbReference type="Pfam" id="PF00012">
    <property type="entry name" value="HSP70"/>
    <property type="match status" value="1"/>
</dbReference>
<evidence type="ECO:0000256" key="3">
    <source>
        <dbReference type="ARBA" id="ARBA00022840"/>
    </source>
</evidence>
<dbReference type="FunFam" id="3.30.420.40:FF:000028">
    <property type="entry name" value="heat shock 70 kDa protein-like"/>
    <property type="match status" value="1"/>
</dbReference>
<sequence>MAPPGELVLGVDFGTTNTVVAAVLDDGVEVLTNDIGCRLTPSCVHLQAAGGPDQPLQRQVGEAALRLAVSEPANTVRSEYSAGQNTFSVLSSILLLGRELFCEIEPGQWLLICTCLSSQFVRSYICT</sequence>
<dbReference type="AlphaFoldDB" id="A0AAV7X2K5"/>
<dbReference type="Proteomes" id="UP001075354">
    <property type="component" value="Unassembled WGS sequence"/>
</dbReference>
<gene>
    <name evidence="4" type="ORF">ONE63_011384</name>
</gene>
<keyword evidence="2" id="KW-0547">Nucleotide-binding</keyword>
<protein>
    <recommendedName>
        <fullName evidence="6">Heat shock protein 70</fullName>
    </recommendedName>
</protein>
<keyword evidence="5" id="KW-1185">Reference proteome</keyword>
<comment type="similarity">
    <text evidence="1">Belongs to the heat shock protein 70 family.</text>
</comment>
<dbReference type="InterPro" id="IPR013126">
    <property type="entry name" value="Hsp_70_fam"/>
</dbReference>
<organism evidence="4 5">
    <name type="scientific">Megalurothrips usitatus</name>
    <name type="common">bean blossom thrips</name>
    <dbReference type="NCBI Taxonomy" id="439358"/>
    <lineage>
        <taxon>Eukaryota</taxon>
        <taxon>Metazoa</taxon>
        <taxon>Ecdysozoa</taxon>
        <taxon>Arthropoda</taxon>
        <taxon>Hexapoda</taxon>
        <taxon>Insecta</taxon>
        <taxon>Pterygota</taxon>
        <taxon>Neoptera</taxon>
        <taxon>Paraneoptera</taxon>
        <taxon>Thysanoptera</taxon>
        <taxon>Terebrantia</taxon>
        <taxon>Thripoidea</taxon>
        <taxon>Thripidae</taxon>
        <taxon>Megalurothrips</taxon>
    </lineage>
</organism>
<comment type="caution">
    <text evidence="4">The sequence shown here is derived from an EMBL/GenBank/DDBJ whole genome shotgun (WGS) entry which is preliminary data.</text>
</comment>
<dbReference type="GO" id="GO:0140662">
    <property type="term" value="F:ATP-dependent protein folding chaperone"/>
    <property type="evidence" value="ECO:0007669"/>
    <property type="project" value="InterPro"/>
</dbReference>
<accession>A0AAV7X2K5</accession>
<evidence type="ECO:0000256" key="1">
    <source>
        <dbReference type="ARBA" id="ARBA00007381"/>
    </source>
</evidence>
<evidence type="ECO:0000256" key="2">
    <source>
        <dbReference type="ARBA" id="ARBA00022741"/>
    </source>
</evidence>
<evidence type="ECO:0008006" key="6">
    <source>
        <dbReference type="Google" id="ProtNLM"/>
    </source>
</evidence>
<dbReference type="SUPFAM" id="SSF53067">
    <property type="entry name" value="Actin-like ATPase domain"/>
    <property type="match status" value="1"/>
</dbReference>
<proteinExistence type="inferred from homology"/>